<dbReference type="PANTHER" id="PTHR42978:SF6">
    <property type="entry name" value="QUORUM-QUENCHING LACTONASE YTNP-RELATED"/>
    <property type="match status" value="1"/>
</dbReference>
<keyword evidence="3 5" id="KW-0378">Hydrolase</keyword>
<dbReference type="SMART" id="SM00849">
    <property type="entry name" value="Lactamase_B"/>
    <property type="match status" value="1"/>
</dbReference>
<keyword evidence="2" id="KW-0479">Metal-binding</keyword>
<evidence type="ECO:0000313" key="6">
    <source>
        <dbReference type="Proteomes" id="UP000509126"/>
    </source>
</evidence>
<dbReference type="SUPFAM" id="SSF56281">
    <property type="entry name" value="Metallo-hydrolase/oxidoreductase"/>
    <property type="match status" value="1"/>
</dbReference>
<dbReference type="STRING" id="28090.GCA_002119785_01937"/>
<dbReference type="EMBL" id="CP054803">
    <property type="protein sequence ID" value="QKU20855.1"/>
    <property type="molecule type" value="Genomic_DNA"/>
</dbReference>
<sequence>MKYFTSSLVMSLLALGSMTGISQTHAQTVSSTQQQKQVPGYYQYNFGDYQITALLDGTNYLSKALFKDIPAAQADQILKKYYVDQAKGIQTSVNAFLVNTAKELVLVDSGTSSCNGPHLGSVYSNLQASGHKPEQVNAILLTHLHPDHVCGISNNGVANFPNANIYVSQTELDFWMNSKTADKLPKAKQAGFLGTVDKIKKAIAPYQVKNQLKTFKTGDKIHAFDVISSAGHTPGHFGFSLKSQGQQMVFIGDIVHSHTLQFDRPQTGVDFDVDPKKAIETRLKYFAEYAKNGQTVAAPHLPFPGIGHIYSKDNKSYQWIPVHFKD</sequence>
<protein>
    <submittedName>
        <fullName evidence="5">MBL fold metallo-hydrolase</fullName>
    </submittedName>
</protein>
<evidence type="ECO:0000256" key="4">
    <source>
        <dbReference type="ARBA" id="ARBA00022833"/>
    </source>
</evidence>
<accession>A0A2K8UPB6</accession>
<name>A0A2K8UPB6_ACILW</name>
<dbReference type="GO" id="GO:0016787">
    <property type="term" value="F:hydrolase activity"/>
    <property type="evidence" value="ECO:0007669"/>
    <property type="project" value="UniProtKB-KW"/>
</dbReference>
<dbReference type="GO" id="GO:0046872">
    <property type="term" value="F:metal ion binding"/>
    <property type="evidence" value="ECO:0007669"/>
    <property type="project" value="UniProtKB-KW"/>
</dbReference>
<dbReference type="AlphaFoldDB" id="A0A2K8UPB6"/>
<proteinExistence type="inferred from homology"/>
<gene>
    <name evidence="5" type="ORF">FOB19_05100</name>
</gene>
<dbReference type="RefSeq" id="WP_034436281.1">
    <property type="nucleotide sequence ID" value="NZ_CABIYT010000014.1"/>
</dbReference>
<dbReference type="PANTHER" id="PTHR42978">
    <property type="entry name" value="QUORUM-QUENCHING LACTONASE YTNP-RELATED-RELATED"/>
    <property type="match status" value="1"/>
</dbReference>
<organism evidence="5 6">
    <name type="scientific">Acinetobacter lwoffii</name>
    <dbReference type="NCBI Taxonomy" id="28090"/>
    <lineage>
        <taxon>Bacteria</taxon>
        <taxon>Pseudomonadati</taxon>
        <taxon>Pseudomonadota</taxon>
        <taxon>Gammaproteobacteria</taxon>
        <taxon>Moraxellales</taxon>
        <taxon>Moraxellaceae</taxon>
        <taxon>Acinetobacter</taxon>
    </lineage>
</organism>
<reference evidence="5 6" key="1">
    <citation type="submission" date="2019-11" db="EMBL/GenBank/DDBJ databases">
        <title>FDA dAtabase for Regulatory Grade micrObial Sequences (FDA-ARGOS): Supporting development and validation of Infectious Disease Dx tests.</title>
        <authorList>
            <person name="Patel R."/>
            <person name="Rucinski S."/>
            <person name="Tallon L."/>
            <person name="Sadzewicz L."/>
            <person name="Vavikolanu K."/>
            <person name="Mehta A."/>
            <person name="Aluvathingal J."/>
            <person name="Nadendla S."/>
            <person name="Nandy P."/>
            <person name="Geyer C."/>
            <person name="Yan Y."/>
            <person name="Sichtig H."/>
        </authorList>
    </citation>
    <scope>NUCLEOTIDE SEQUENCE [LARGE SCALE GENOMIC DNA]</scope>
    <source>
        <strain evidence="5 6">FDAARGOS_557</strain>
    </source>
</reference>
<dbReference type="Pfam" id="PF00753">
    <property type="entry name" value="Lactamase_B"/>
    <property type="match status" value="1"/>
</dbReference>
<dbReference type="InterPro" id="IPR051013">
    <property type="entry name" value="MBL_superfamily_lactonases"/>
</dbReference>
<dbReference type="Gene3D" id="3.60.15.10">
    <property type="entry name" value="Ribonuclease Z/Hydroxyacylglutathione hydrolase-like"/>
    <property type="match status" value="1"/>
</dbReference>
<dbReference type="Proteomes" id="UP000509126">
    <property type="component" value="Chromosome"/>
</dbReference>
<dbReference type="InterPro" id="IPR001279">
    <property type="entry name" value="Metallo-B-lactamas"/>
</dbReference>
<comment type="similarity">
    <text evidence="1">Belongs to the metallo-beta-lactamase superfamily.</text>
</comment>
<evidence type="ECO:0000313" key="5">
    <source>
        <dbReference type="EMBL" id="QKU20855.1"/>
    </source>
</evidence>
<evidence type="ECO:0000256" key="3">
    <source>
        <dbReference type="ARBA" id="ARBA00022801"/>
    </source>
</evidence>
<dbReference type="InterPro" id="IPR036866">
    <property type="entry name" value="RibonucZ/Hydroxyglut_hydro"/>
</dbReference>
<evidence type="ECO:0000256" key="1">
    <source>
        <dbReference type="ARBA" id="ARBA00007749"/>
    </source>
</evidence>
<dbReference type="CDD" id="cd07720">
    <property type="entry name" value="OPHC2-like_MBL-fold"/>
    <property type="match status" value="1"/>
</dbReference>
<keyword evidence="4" id="KW-0862">Zinc</keyword>
<evidence type="ECO:0000256" key="2">
    <source>
        <dbReference type="ARBA" id="ARBA00022723"/>
    </source>
</evidence>